<dbReference type="OrthoDB" id="6621118at2759"/>
<feature type="region of interest" description="Disordered" evidence="1">
    <location>
        <begin position="129"/>
        <end position="313"/>
    </location>
</feature>
<feature type="compositionally biased region" description="Basic and acidic residues" evidence="1">
    <location>
        <begin position="180"/>
        <end position="202"/>
    </location>
</feature>
<sequence length="346" mass="39475">MIKPLKDVSEKNEYLLHTRLKRTRFYRIQLMVCVSLRNIVHNIKYLIITMLGCKSGFSFKCIIKPCGEMKTQKESIMCITTLFKIRNVVGGRKYKGIVAIHGLLITKKNNSSLASITEATDLKQHFSKYGKTERLKQKEQERAYEQHLSDSHHHHHLNSYQHQDSKTTMNIRYGGAPPAADHHYRSRDDRSDRREESRKKDSSSGGSNRHAHASYDSYKTYGMSRNSESNTWSSAPVKSSYGTLSSSSGTNNMVISSRPDPWSNSNNSREIETTVWQRPPQPPPENRWNSTSSNPSSMSISGRSSSSNTLYGNNHQVIPNIGLNMSTNYSDSRFDNYKMSGMSRKY</sequence>
<proteinExistence type="predicted"/>
<feature type="compositionally biased region" description="Low complexity" evidence="1">
    <location>
        <begin position="290"/>
        <end position="307"/>
    </location>
</feature>
<keyword evidence="3" id="KW-1185">Reference proteome</keyword>
<accession>A0A6G0TUT3</accession>
<reference evidence="2 3" key="1">
    <citation type="submission" date="2019-08" db="EMBL/GenBank/DDBJ databases">
        <title>The genome of the soybean aphid Biotype 1, its phylome, world population structure and adaptation to the North American continent.</title>
        <authorList>
            <person name="Giordano R."/>
            <person name="Donthu R.K."/>
            <person name="Hernandez A.G."/>
            <person name="Wright C.L."/>
            <person name="Zimin A.V."/>
        </authorList>
    </citation>
    <scope>NUCLEOTIDE SEQUENCE [LARGE SCALE GENOMIC DNA]</scope>
    <source>
        <tissue evidence="2">Whole aphids</tissue>
    </source>
</reference>
<comment type="caution">
    <text evidence="2">The sequence shown here is derived from an EMBL/GenBank/DDBJ whole genome shotgun (WGS) entry which is preliminary data.</text>
</comment>
<feature type="compositionally biased region" description="Polar residues" evidence="1">
    <location>
        <begin position="223"/>
        <end position="237"/>
    </location>
</feature>
<feature type="compositionally biased region" description="Basic and acidic residues" evidence="1">
    <location>
        <begin position="129"/>
        <end position="151"/>
    </location>
</feature>
<name>A0A6G0TUT3_APHGL</name>
<dbReference type="Proteomes" id="UP000475862">
    <property type="component" value="Unassembled WGS sequence"/>
</dbReference>
<gene>
    <name evidence="2" type="ORF">AGLY_004582</name>
</gene>
<evidence type="ECO:0000313" key="3">
    <source>
        <dbReference type="Proteomes" id="UP000475862"/>
    </source>
</evidence>
<protein>
    <submittedName>
        <fullName evidence="2">Uncharacterized protein</fullName>
    </submittedName>
</protein>
<dbReference type="AlphaFoldDB" id="A0A6G0TUT3"/>
<dbReference type="EMBL" id="VYZN01000014">
    <property type="protein sequence ID" value="KAE9539330.1"/>
    <property type="molecule type" value="Genomic_DNA"/>
</dbReference>
<evidence type="ECO:0000256" key="1">
    <source>
        <dbReference type="SAM" id="MobiDB-lite"/>
    </source>
</evidence>
<evidence type="ECO:0000313" key="2">
    <source>
        <dbReference type="EMBL" id="KAE9539330.1"/>
    </source>
</evidence>
<organism evidence="2 3">
    <name type="scientific">Aphis glycines</name>
    <name type="common">Soybean aphid</name>
    <dbReference type="NCBI Taxonomy" id="307491"/>
    <lineage>
        <taxon>Eukaryota</taxon>
        <taxon>Metazoa</taxon>
        <taxon>Ecdysozoa</taxon>
        <taxon>Arthropoda</taxon>
        <taxon>Hexapoda</taxon>
        <taxon>Insecta</taxon>
        <taxon>Pterygota</taxon>
        <taxon>Neoptera</taxon>
        <taxon>Paraneoptera</taxon>
        <taxon>Hemiptera</taxon>
        <taxon>Sternorrhyncha</taxon>
        <taxon>Aphidomorpha</taxon>
        <taxon>Aphidoidea</taxon>
        <taxon>Aphididae</taxon>
        <taxon>Aphidini</taxon>
        <taxon>Aphis</taxon>
        <taxon>Aphis</taxon>
    </lineage>
</organism>
<feature type="compositionally biased region" description="Low complexity" evidence="1">
    <location>
        <begin position="239"/>
        <end position="250"/>
    </location>
</feature>